<evidence type="ECO:0000256" key="1">
    <source>
        <dbReference type="SAM" id="SignalP"/>
    </source>
</evidence>
<comment type="caution">
    <text evidence="3">The sequence shown here is derived from an EMBL/GenBank/DDBJ whole genome shotgun (WGS) entry which is preliminary data.</text>
</comment>
<name>A0ABW4X389_9BACT</name>
<evidence type="ECO:0000259" key="2">
    <source>
        <dbReference type="Pfam" id="PF18990"/>
    </source>
</evidence>
<reference evidence="4" key="1">
    <citation type="journal article" date="2019" name="Int. J. Syst. Evol. Microbiol.">
        <title>The Global Catalogue of Microorganisms (GCM) 10K type strain sequencing project: providing services to taxonomists for standard genome sequencing and annotation.</title>
        <authorList>
            <consortium name="The Broad Institute Genomics Platform"/>
            <consortium name="The Broad Institute Genome Sequencing Center for Infectious Disease"/>
            <person name="Wu L."/>
            <person name="Ma J."/>
        </authorList>
    </citation>
    <scope>NUCLEOTIDE SEQUENCE [LARGE SCALE GENOMIC DNA]</scope>
    <source>
        <strain evidence="4">JCM 16545</strain>
    </source>
</reference>
<accession>A0ABW4X389</accession>
<feature type="chain" id="PRO_5045811937" evidence="1">
    <location>
        <begin position="19"/>
        <end position="464"/>
    </location>
</feature>
<feature type="signal peptide" evidence="1">
    <location>
        <begin position="1"/>
        <end position="18"/>
    </location>
</feature>
<dbReference type="RefSeq" id="WP_229962054.1">
    <property type="nucleotide sequence ID" value="NZ_JAJJWI010000018.1"/>
</dbReference>
<dbReference type="InterPro" id="IPR043781">
    <property type="entry name" value="DUF5723"/>
</dbReference>
<sequence length="464" mass="50056">MKKLFLIAAIFLAFEAEAQIALNNVSAVGRGGVMNTFVKDYRSVGVNPANLGRRGAVLSFTVLESGASFNSQTLNHDIFSKFLEFSDLQDISLQDRQDLAKAFTGENVLNVAADINTFALSVSIPKVGGFAFSNRQRAMGHVNINKNFAELAFLANDASIYEEIVPGQTVYVADVFDGTDMKFSWVSEWNVAFGRTIVDLPGISIYGGVGYKYLQGLGLYEYSAHNKELKAYNAASPILTIDYSDFITNPDFNYRSSGSRLNPVGKGSGMDVGVSADIAKVVKVAASITDMGDLTWTENLLEGHDKGFKLPEAAETAGSYNFMDYVTALGEAIMDTSLVFAPVKEHKTKLPTRLRLGVGVKLGSKVEAGVDYVRALNNAPGNITEDFFGLGLEIMVAPNFKVSTGASTGEGRTMNLPIGLAYVSRVYEFGVSTRNVTAPFSEENPGASLAMGFLRFNIGAPRNL</sequence>
<dbReference type="Pfam" id="PF18990">
    <property type="entry name" value="DUF5723"/>
    <property type="match status" value="1"/>
</dbReference>
<gene>
    <name evidence="3" type="ORF">ACFSKU_21355</name>
</gene>
<evidence type="ECO:0000313" key="3">
    <source>
        <dbReference type="EMBL" id="MFD2069443.1"/>
    </source>
</evidence>
<feature type="domain" description="DUF5723" evidence="2">
    <location>
        <begin position="65"/>
        <end position="415"/>
    </location>
</feature>
<dbReference type="EMBL" id="JBHUHV010000060">
    <property type="protein sequence ID" value="MFD2069443.1"/>
    <property type="molecule type" value="Genomic_DNA"/>
</dbReference>
<protein>
    <submittedName>
        <fullName evidence="3">DUF5723 family protein</fullName>
    </submittedName>
</protein>
<dbReference type="Proteomes" id="UP001597369">
    <property type="component" value="Unassembled WGS sequence"/>
</dbReference>
<evidence type="ECO:0000313" key="4">
    <source>
        <dbReference type="Proteomes" id="UP001597369"/>
    </source>
</evidence>
<proteinExistence type="predicted"/>
<keyword evidence="4" id="KW-1185">Reference proteome</keyword>
<organism evidence="3 4">
    <name type="scientific">Pontibacter silvestris</name>
    <dbReference type="NCBI Taxonomy" id="2305183"/>
    <lineage>
        <taxon>Bacteria</taxon>
        <taxon>Pseudomonadati</taxon>
        <taxon>Bacteroidota</taxon>
        <taxon>Cytophagia</taxon>
        <taxon>Cytophagales</taxon>
        <taxon>Hymenobacteraceae</taxon>
        <taxon>Pontibacter</taxon>
    </lineage>
</organism>
<keyword evidence="1" id="KW-0732">Signal</keyword>